<sequence length="59" mass="6370">CPPLTPSRSRCRRRCWPSPSPWPRSGRRRRMETTARPTRRAGGVGPAGVGSAPRTTGGA</sequence>
<name>A0A6J4IBP3_9ACTN</name>
<dbReference type="EMBL" id="CADCTB010000123">
    <property type="protein sequence ID" value="CAA9245847.1"/>
    <property type="molecule type" value="Genomic_DNA"/>
</dbReference>
<feature type="non-terminal residue" evidence="2">
    <location>
        <position position="1"/>
    </location>
</feature>
<protein>
    <submittedName>
        <fullName evidence="2">Uncharacterized protein</fullName>
    </submittedName>
</protein>
<gene>
    <name evidence="2" type="ORF">AVDCRST_MAG10-1952</name>
</gene>
<dbReference type="AlphaFoldDB" id="A0A6J4IBP3"/>
<feature type="compositionally biased region" description="Low complexity" evidence="1">
    <location>
        <begin position="49"/>
        <end position="59"/>
    </location>
</feature>
<organism evidence="2">
    <name type="scientific">uncultured Acidimicrobiales bacterium</name>
    <dbReference type="NCBI Taxonomy" id="310071"/>
    <lineage>
        <taxon>Bacteria</taxon>
        <taxon>Bacillati</taxon>
        <taxon>Actinomycetota</taxon>
        <taxon>Acidimicrobiia</taxon>
        <taxon>Acidimicrobiales</taxon>
        <taxon>environmental samples</taxon>
    </lineage>
</organism>
<proteinExistence type="predicted"/>
<evidence type="ECO:0000256" key="1">
    <source>
        <dbReference type="SAM" id="MobiDB-lite"/>
    </source>
</evidence>
<feature type="region of interest" description="Disordered" evidence="1">
    <location>
        <begin position="1"/>
        <end position="59"/>
    </location>
</feature>
<evidence type="ECO:0000313" key="2">
    <source>
        <dbReference type="EMBL" id="CAA9245847.1"/>
    </source>
</evidence>
<accession>A0A6J4IBP3</accession>
<feature type="non-terminal residue" evidence="2">
    <location>
        <position position="59"/>
    </location>
</feature>
<reference evidence="2" key="1">
    <citation type="submission" date="2020-02" db="EMBL/GenBank/DDBJ databases">
        <authorList>
            <person name="Meier V. D."/>
        </authorList>
    </citation>
    <scope>NUCLEOTIDE SEQUENCE</scope>
    <source>
        <strain evidence="2">AVDCRST_MAG10</strain>
    </source>
</reference>